<evidence type="ECO:0000313" key="2">
    <source>
        <dbReference type="EMBL" id="KAJ1914441.1"/>
    </source>
</evidence>
<proteinExistence type="predicted"/>
<name>A0A9W7ZX37_9FUNG</name>
<protein>
    <submittedName>
        <fullName evidence="2">Uncharacterized protein</fullName>
    </submittedName>
</protein>
<gene>
    <name evidence="2" type="ORF">H4219_004796</name>
</gene>
<dbReference type="Proteomes" id="UP001150538">
    <property type="component" value="Unassembled WGS sequence"/>
</dbReference>
<dbReference type="EMBL" id="JANBPU010000198">
    <property type="protein sequence ID" value="KAJ1914441.1"/>
    <property type="molecule type" value="Genomic_DNA"/>
</dbReference>
<accession>A0A9W7ZX37</accession>
<evidence type="ECO:0000313" key="3">
    <source>
        <dbReference type="Proteomes" id="UP001150538"/>
    </source>
</evidence>
<feature type="signal peptide" evidence="1">
    <location>
        <begin position="1"/>
        <end position="25"/>
    </location>
</feature>
<reference evidence="2" key="1">
    <citation type="submission" date="2022-07" db="EMBL/GenBank/DDBJ databases">
        <title>Phylogenomic reconstructions and comparative analyses of Kickxellomycotina fungi.</title>
        <authorList>
            <person name="Reynolds N.K."/>
            <person name="Stajich J.E."/>
            <person name="Barry K."/>
            <person name="Grigoriev I.V."/>
            <person name="Crous P."/>
            <person name="Smith M.E."/>
        </authorList>
    </citation>
    <scope>NUCLEOTIDE SEQUENCE</scope>
    <source>
        <strain evidence="2">NBRC 100468</strain>
    </source>
</reference>
<keyword evidence="1" id="KW-0732">Signal</keyword>
<organism evidence="2 3">
    <name type="scientific">Mycoemilia scoparia</name>
    <dbReference type="NCBI Taxonomy" id="417184"/>
    <lineage>
        <taxon>Eukaryota</taxon>
        <taxon>Fungi</taxon>
        <taxon>Fungi incertae sedis</taxon>
        <taxon>Zoopagomycota</taxon>
        <taxon>Kickxellomycotina</taxon>
        <taxon>Kickxellomycetes</taxon>
        <taxon>Kickxellales</taxon>
        <taxon>Kickxellaceae</taxon>
        <taxon>Mycoemilia</taxon>
    </lineage>
</organism>
<dbReference type="AlphaFoldDB" id="A0A9W7ZX37"/>
<comment type="caution">
    <text evidence="2">The sequence shown here is derived from an EMBL/GenBank/DDBJ whole genome shotgun (WGS) entry which is preliminary data.</text>
</comment>
<feature type="chain" id="PRO_5040807178" evidence="1">
    <location>
        <begin position="26"/>
        <end position="191"/>
    </location>
</feature>
<keyword evidence="3" id="KW-1185">Reference proteome</keyword>
<sequence>MKLSLNNILLFGAAAILVAVTTIQGEVISTTEPIVPTGTPVPTATKTTPTSVYTHTATSTSSPDSCSSLNTYGYKLIYKKYGGIFRKTTEFSDYAKKALDVFLRNPSQLTQEYIDDNSPSFVSSMEFYTCKFSSSADTKSQASACIGKFGRISSDMRKFQYVGVAFNSRGGVVMAAKCNSGCPNGSSLSGC</sequence>
<evidence type="ECO:0000256" key="1">
    <source>
        <dbReference type="SAM" id="SignalP"/>
    </source>
</evidence>